<evidence type="ECO:0000256" key="5">
    <source>
        <dbReference type="ARBA" id="ARBA00037982"/>
    </source>
</evidence>
<evidence type="ECO:0000256" key="8">
    <source>
        <dbReference type="PROSITE-ProRule" id="PRU10141"/>
    </source>
</evidence>
<feature type="region of interest" description="Disordered" evidence="9">
    <location>
        <begin position="243"/>
        <end position="400"/>
    </location>
</feature>
<dbReference type="EMBL" id="LODT01000015">
    <property type="protein sequence ID" value="KYR00316.1"/>
    <property type="molecule type" value="Genomic_DNA"/>
</dbReference>
<evidence type="ECO:0000256" key="1">
    <source>
        <dbReference type="ARBA" id="ARBA00022679"/>
    </source>
</evidence>
<dbReference type="PANTHER" id="PTHR11042:SF187">
    <property type="entry name" value="EUKARYOTIC TRANSLATION INITIATION FACTOR 2-ALPHA KINASE 2"/>
    <property type="match status" value="1"/>
</dbReference>
<keyword evidence="1" id="KW-0808">Transferase</keyword>
<evidence type="ECO:0000256" key="4">
    <source>
        <dbReference type="ARBA" id="ARBA00022840"/>
    </source>
</evidence>
<evidence type="ECO:0000313" key="12">
    <source>
        <dbReference type="Proteomes" id="UP000076078"/>
    </source>
</evidence>
<keyword evidence="12" id="KW-1185">Reference proteome</keyword>
<dbReference type="Gene3D" id="3.30.200.20">
    <property type="entry name" value="Phosphorylase Kinase, domain 1"/>
    <property type="match status" value="1"/>
</dbReference>
<organism evidence="11 12">
    <name type="scientific">Tieghemostelium lacteum</name>
    <name type="common">Slime mold</name>
    <name type="synonym">Dictyostelium lacteum</name>
    <dbReference type="NCBI Taxonomy" id="361077"/>
    <lineage>
        <taxon>Eukaryota</taxon>
        <taxon>Amoebozoa</taxon>
        <taxon>Evosea</taxon>
        <taxon>Eumycetozoa</taxon>
        <taxon>Dictyostelia</taxon>
        <taxon>Dictyosteliales</taxon>
        <taxon>Raperosteliaceae</taxon>
        <taxon>Tieghemostelium</taxon>
    </lineage>
</organism>
<evidence type="ECO:0000256" key="7">
    <source>
        <dbReference type="ARBA" id="ARBA00048679"/>
    </source>
</evidence>
<feature type="compositionally biased region" description="Low complexity" evidence="9">
    <location>
        <begin position="367"/>
        <end position="388"/>
    </location>
</feature>
<evidence type="ECO:0000313" key="11">
    <source>
        <dbReference type="EMBL" id="KYR00316.1"/>
    </source>
</evidence>
<dbReference type="STRING" id="361077.A0A152A268"/>
<evidence type="ECO:0000259" key="10">
    <source>
        <dbReference type="PROSITE" id="PS50011"/>
    </source>
</evidence>
<evidence type="ECO:0000256" key="9">
    <source>
        <dbReference type="SAM" id="MobiDB-lite"/>
    </source>
</evidence>
<dbReference type="InterPro" id="IPR011009">
    <property type="entry name" value="Kinase-like_dom_sf"/>
</dbReference>
<comment type="caution">
    <text evidence="11">The sequence shown here is derived from an EMBL/GenBank/DDBJ whole genome shotgun (WGS) entry which is preliminary data.</text>
</comment>
<dbReference type="InterPro" id="IPR000719">
    <property type="entry name" value="Prot_kinase_dom"/>
</dbReference>
<gene>
    <name evidence="11" type="ORF">DLAC_03058</name>
</gene>
<dbReference type="Proteomes" id="UP000076078">
    <property type="component" value="Unassembled WGS sequence"/>
</dbReference>
<dbReference type="PANTHER" id="PTHR11042">
    <property type="entry name" value="EUKARYOTIC TRANSLATION INITIATION FACTOR 2-ALPHA KINASE EIF2-ALPHA KINASE -RELATED"/>
    <property type="match status" value="1"/>
</dbReference>
<feature type="binding site" evidence="8">
    <location>
        <position position="85"/>
    </location>
    <ligand>
        <name>ATP</name>
        <dbReference type="ChEBI" id="CHEBI:30616"/>
    </ligand>
</feature>
<dbReference type="SMART" id="SM00220">
    <property type="entry name" value="S_TKc"/>
    <property type="match status" value="1"/>
</dbReference>
<protein>
    <recommendedName>
        <fullName evidence="10">Protein kinase domain-containing protein</fullName>
    </recommendedName>
</protein>
<evidence type="ECO:0000256" key="6">
    <source>
        <dbReference type="ARBA" id="ARBA00047899"/>
    </source>
</evidence>
<comment type="catalytic activity">
    <reaction evidence="7">
        <text>L-seryl-[protein] + ATP = O-phospho-L-seryl-[protein] + ADP + H(+)</text>
        <dbReference type="Rhea" id="RHEA:17989"/>
        <dbReference type="Rhea" id="RHEA-COMP:9863"/>
        <dbReference type="Rhea" id="RHEA-COMP:11604"/>
        <dbReference type="ChEBI" id="CHEBI:15378"/>
        <dbReference type="ChEBI" id="CHEBI:29999"/>
        <dbReference type="ChEBI" id="CHEBI:30616"/>
        <dbReference type="ChEBI" id="CHEBI:83421"/>
        <dbReference type="ChEBI" id="CHEBI:456216"/>
        <dbReference type="EC" id="2.7.11.1"/>
    </reaction>
</comment>
<accession>A0A152A268</accession>
<reference evidence="11 12" key="1">
    <citation type="submission" date="2015-12" db="EMBL/GenBank/DDBJ databases">
        <title>Dictyostelia acquired genes for synthesis and detection of signals that induce cell-type specialization by lateral gene transfer from prokaryotes.</title>
        <authorList>
            <person name="Gloeckner G."/>
            <person name="Schaap P."/>
        </authorList>
    </citation>
    <scope>NUCLEOTIDE SEQUENCE [LARGE SCALE GENOMIC DNA]</scope>
    <source>
        <strain evidence="11 12">TK</strain>
    </source>
</reference>
<dbReference type="Gene3D" id="1.10.510.10">
    <property type="entry name" value="Transferase(Phosphotransferase) domain 1"/>
    <property type="match status" value="1"/>
</dbReference>
<evidence type="ECO:0000256" key="3">
    <source>
        <dbReference type="ARBA" id="ARBA00022777"/>
    </source>
</evidence>
<dbReference type="PROSITE" id="PS00108">
    <property type="entry name" value="PROTEIN_KINASE_ST"/>
    <property type="match status" value="1"/>
</dbReference>
<proteinExistence type="inferred from homology"/>
<dbReference type="Pfam" id="PF00069">
    <property type="entry name" value="Pkinase"/>
    <property type="match status" value="3"/>
</dbReference>
<feature type="domain" description="Protein kinase" evidence="10">
    <location>
        <begin position="51"/>
        <end position="714"/>
    </location>
</feature>
<dbReference type="SUPFAM" id="SSF56112">
    <property type="entry name" value="Protein kinase-like (PK-like)"/>
    <property type="match status" value="1"/>
</dbReference>
<feature type="compositionally biased region" description="Low complexity" evidence="9">
    <location>
        <begin position="267"/>
        <end position="280"/>
    </location>
</feature>
<comment type="catalytic activity">
    <reaction evidence="6">
        <text>L-threonyl-[protein] + ATP = O-phospho-L-threonyl-[protein] + ADP + H(+)</text>
        <dbReference type="Rhea" id="RHEA:46608"/>
        <dbReference type="Rhea" id="RHEA-COMP:11060"/>
        <dbReference type="Rhea" id="RHEA-COMP:11605"/>
        <dbReference type="ChEBI" id="CHEBI:15378"/>
        <dbReference type="ChEBI" id="CHEBI:30013"/>
        <dbReference type="ChEBI" id="CHEBI:30616"/>
        <dbReference type="ChEBI" id="CHEBI:61977"/>
        <dbReference type="ChEBI" id="CHEBI:456216"/>
        <dbReference type="EC" id="2.7.11.1"/>
    </reaction>
</comment>
<dbReference type="PROSITE" id="PS50011">
    <property type="entry name" value="PROTEIN_KINASE_DOM"/>
    <property type="match status" value="1"/>
</dbReference>
<keyword evidence="2 8" id="KW-0547">Nucleotide-binding</keyword>
<dbReference type="InParanoid" id="A0A152A268"/>
<dbReference type="GO" id="GO:0005634">
    <property type="term" value="C:nucleus"/>
    <property type="evidence" value="ECO:0007669"/>
    <property type="project" value="TreeGrafter"/>
</dbReference>
<feature type="region of interest" description="Disordered" evidence="9">
    <location>
        <begin position="189"/>
        <end position="213"/>
    </location>
</feature>
<dbReference type="GO" id="GO:0005524">
    <property type="term" value="F:ATP binding"/>
    <property type="evidence" value="ECO:0007669"/>
    <property type="project" value="UniProtKB-UniRule"/>
</dbReference>
<feature type="compositionally biased region" description="Low complexity" evidence="9">
    <location>
        <begin position="509"/>
        <end position="527"/>
    </location>
</feature>
<dbReference type="AlphaFoldDB" id="A0A152A268"/>
<dbReference type="InterPro" id="IPR050339">
    <property type="entry name" value="CC_SR_Kinase"/>
</dbReference>
<dbReference type="PROSITE" id="PS00107">
    <property type="entry name" value="PROTEIN_KINASE_ATP"/>
    <property type="match status" value="1"/>
</dbReference>
<sequence>MIYRRNSLSNVQINNNNITSPIVNQEVDNNTPKLTPPPNSSIKISRYEEDFCEVEKVGKGGYGSVYKVQNKLDGLYYALKKIPFKNTTQVFLDKVLREVKTLASLNHRNIVRYHSAWLETDNVPYSISRDGNGYLNTGGQDTTNKTGSQMFDGNWGTTNDYDSPPFQIDQIERKLRSPLKTSTNALKKNSKLCKSSSAEDEDEDDDGYDHSLNRLQFPPEFEEEFRQFGKQASLRESMFSNQVLDDSDDESGNTGFGFFKTPKKRTSSSSFSLDSSAENSNNSMFSDDEEEDEEEDDSEGSGSEEESSYESEEEEEEEEEDDEDDSESDKEDDEEEEEEEEEELDSLKKLITSSTTPPISMPNRAIKTSTSSATTTQSLKQSQSSQKSIPNVGGSSTSPPKSLYRLTTLYIVMQLYSQTLGQWLENRPGDQIKEEDNLNIFKQICIGLRYIHSKGIIHRDLKPGNIFLVKAEDFAGSPGYSNLSEESDEFGDLLVSLGDFGLAVQHNVSSTSPTPTQTPNSTPSLTPVNSQMFLPTISPMENNSQNNVILQQQQQQPTSTSFSVSSSLNGLIPPIPSLTTSSSSSSTASILSSSNSSASAMATSATGTSLNRSMEHFKHTSAVGTMTYSSPEQKKGLYNEKTDIYSLGIILFELYYPFSTRMEKARVLSDLRNRILPKSFLQKHPKVADLVLSMMRPNPDERPSAADILKSEIFGQMLSVSEMEYIIKHQQSIIEQLKQQIYQLKSPSQLINQDDVIIF</sequence>
<keyword evidence="3" id="KW-0418">Kinase</keyword>
<dbReference type="InterPro" id="IPR008271">
    <property type="entry name" value="Ser/Thr_kinase_AS"/>
</dbReference>
<feature type="compositionally biased region" description="Acidic residues" evidence="9">
    <location>
        <begin position="198"/>
        <end position="207"/>
    </location>
</feature>
<comment type="similarity">
    <text evidence="5">Belongs to the protein kinase superfamily. Ser/Thr protein kinase family. GCN2 subfamily.</text>
</comment>
<feature type="region of interest" description="Disordered" evidence="9">
    <location>
        <begin position="506"/>
        <end position="542"/>
    </location>
</feature>
<feature type="compositionally biased region" description="Acidic residues" evidence="9">
    <location>
        <begin position="286"/>
        <end position="344"/>
    </location>
</feature>
<dbReference type="GO" id="GO:0004694">
    <property type="term" value="F:eukaryotic translation initiation factor 2alpha kinase activity"/>
    <property type="evidence" value="ECO:0007669"/>
    <property type="project" value="TreeGrafter"/>
</dbReference>
<dbReference type="GO" id="GO:0005737">
    <property type="term" value="C:cytoplasm"/>
    <property type="evidence" value="ECO:0007669"/>
    <property type="project" value="TreeGrafter"/>
</dbReference>
<dbReference type="OrthoDB" id="19779at2759"/>
<name>A0A152A268_TIELA</name>
<dbReference type="OMA" id="FELYYPF"/>
<dbReference type="InterPro" id="IPR017441">
    <property type="entry name" value="Protein_kinase_ATP_BS"/>
</dbReference>
<keyword evidence="4 8" id="KW-0067">ATP-binding</keyword>
<evidence type="ECO:0000256" key="2">
    <source>
        <dbReference type="ARBA" id="ARBA00022741"/>
    </source>
</evidence>